<evidence type="ECO:0000313" key="4">
    <source>
        <dbReference type="Proteomes" id="UP000507470"/>
    </source>
</evidence>
<protein>
    <recommendedName>
        <fullName evidence="2">Ig-like domain-containing protein</fullName>
    </recommendedName>
</protein>
<dbReference type="PANTHER" id="PTHR23278:SF32">
    <property type="entry name" value="NEUROMUSCULIN, ISOFORM E"/>
    <property type="match status" value="1"/>
</dbReference>
<evidence type="ECO:0000256" key="1">
    <source>
        <dbReference type="SAM" id="MobiDB-lite"/>
    </source>
</evidence>
<keyword evidence="4" id="KW-1185">Reference proteome</keyword>
<evidence type="ECO:0000259" key="2">
    <source>
        <dbReference type="PROSITE" id="PS50835"/>
    </source>
</evidence>
<dbReference type="PROSITE" id="PS50835">
    <property type="entry name" value="IG_LIKE"/>
    <property type="match status" value="2"/>
</dbReference>
<sequence>MTDFEIVGIPLQSNGSLIRGNQTLIIPAATSVNNVYYLCRVDTGKRHATSDKVFVRVIGEASAPVMSTTLKIEGVVGHPVGFLNITTYCSLVKEEIQIKCYVQAVPALNYFSWIHDKILLALNGGLINGNQTLVIPVATSVNNGQYSCSAENAKTSATSDPVYVHIIGGLPVISTNGQTRVVVHQSDSVTLHCDINSKPAALFVYWTKQVNGIESVIDAGGGNLHTFHMFLECIKPSTCFLGPEACNMNDTIPKECPITTTGNSTTTVEPTTTPEITTPQESTKTTKSQCSKKNHNHNST</sequence>
<dbReference type="InterPro" id="IPR036179">
    <property type="entry name" value="Ig-like_dom_sf"/>
</dbReference>
<dbReference type="AlphaFoldDB" id="A0A6J8A6J1"/>
<name>A0A6J8A6J1_MYTCO</name>
<feature type="compositionally biased region" description="Basic residues" evidence="1">
    <location>
        <begin position="290"/>
        <end position="300"/>
    </location>
</feature>
<proteinExistence type="predicted"/>
<gene>
    <name evidence="3" type="ORF">MCOR_3849</name>
</gene>
<dbReference type="EMBL" id="CACVKT020000707">
    <property type="protein sequence ID" value="CAC5361898.1"/>
    <property type="molecule type" value="Genomic_DNA"/>
</dbReference>
<dbReference type="Proteomes" id="UP000507470">
    <property type="component" value="Unassembled WGS sequence"/>
</dbReference>
<reference evidence="3 4" key="1">
    <citation type="submission" date="2020-06" db="EMBL/GenBank/DDBJ databases">
        <authorList>
            <person name="Li R."/>
            <person name="Bekaert M."/>
        </authorList>
    </citation>
    <scope>NUCLEOTIDE SEQUENCE [LARGE SCALE GENOMIC DNA]</scope>
    <source>
        <strain evidence="4">wild</strain>
    </source>
</reference>
<feature type="region of interest" description="Disordered" evidence="1">
    <location>
        <begin position="261"/>
        <end position="300"/>
    </location>
</feature>
<organism evidence="3 4">
    <name type="scientific">Mytilus coruscus</name>
    <name type="common">Sea mussel</name>
    <dbReference type="NCBI Taxonomy" id="42192"/>
    <lineage>
        <taxon>Eukaryota</taxon>
        <taxon>Metazoa</taxon>
        <taxon>Spiralia</taxon>
        <taxon>Lophotrochozoa</taxon>
        <taxon>Mollusca</taxon>
        <taxon>Bivalvia</taxon>
        <taxon>Autobranchia</taxon>
        <taxon>Pteriomorphia</taxon>
        <taxon>Mytilida</taxon>
        <taxon>Mytiloidea</taxon>
        <taxon>Mytilidae</taxon>
        <taxon>Mytilinae</taxon>
        <taxon>Mytilus</taxon>
    </lineage>
</organism>
<accession>A0A6J8A6J1</accession>
<feature type="domain" description="Ig-like" evidence="2">
    <location>
        <begin position="64"/>
        <end position="165"/>
    </location>
</feature>
<dbReference type="Gene3D" id="2.60.40.10">
    <property type="entry name" value="Immunoglobulins"/>
    <property type="match status" value="1"/>
</dbReference>
<dbReference type="OrthoDB" id="6071987at2759"/>
<dbReference type="InterPro" id="IPR007110">
    <property type="entry name" value="Ig-like_dom"/>
</dbReference>
<dbReference type="CDD" id="cd00096">
    <property type="entry name" value="Ig"/>
    <property type="match status" value="1"/>
</dbReference>
<dbReference type="PANTHER" id="PTHR23278">
    <property type="entry name" value="SIDESTEP PROTEIN"/>
    <property type="match status" value="1"/>
</dbReference>
<dbReference type="InterPro" id="IPR013783">
    <property type="entry name" value="Ig-like_fold"/>
</dbReference>
<dbReference type="SUPFAM" id="SSF48726">
    <property type="entry name" value="Immunoglobulin"/>
    <property type="match status" value="1"/>
</dbReference>
<feature type="compositionally biased region" description="Low complexity" evidence="1">
    <location>
        <begin position="261"/>
        <end position="289"/>
    </location>
</feature>
<feature type="domain" description="Ig-like" evidence="2">
    <location>
        <begin position="171"/>
        <end position="209"/>
    </location>
</feature>
<evidence type="ECO:0000313" key="3">
    <source>
        <dbReference type="EMBL" id="CAC5361898.1"/>
    </source>
</evidence>